<dbReference type="Pfam" id="PF08238">
    <property type="entry name" value="Sel1"/>
    <property type="match status" value="6"/>
</dbReference>
<dbReference type="RefSeq" id="WP_169110409.1">
    <property type="nucleotide sequence ID" value="NZ_CP051684.1"/>
</dbReference>
<protein>
    <submittedName>
        <fullName evidence="7">TonB family protein</fullName>
    </submittedName>
</protein>
<dbReference type="SUPFAM" id="SSF81901">
    <property type="entry name" value="HCP-like"/>
    <property type="match status" value="2"/>
</dbReference>
<dbReference type="SUPFAM" id="SSF74653">
    <property type="entry name" value="TolA/TonB C-terminal domain"/>
    <property type="match status" value="1"/>
</dbReference>
<feature type="chain" id="PRO_5046916422" evidence="5">
    <location>
        <begin position="21"/>
        <end position="347"/>
    </location>
</feature>
<keyword evidence="3" id="KW-1133">Transmembrane helix</keyword>
<dbReference type="NCBIfam" id="TIGR01352">
    <property type="entry name" value="tonB_Cterm"/>
    <property type="match status" value="1"/>
</dbReference>
<evidence type="ECO:0000256" key="2">
    <source>
        <dbReference type="ARBA" id="ARBA00022692"/>
    </source>
</evidence>
<dbReference type="PANTHER" id="PTHR45011">
    <property type="entry name" value="DAP3-BINDING CELL DEATH ENHANCER 1"/>
    <property type="match status" value="1"/>
</dbReference>
<dbReference type="InterPro" id="IPR052748">
    <property type="entry name" value="ISR_Activator"/>
</dbReference>
<gene>
    <name evidence="7" type="ORF">HH213_01875</name>
</gene>
<keyword evidence="4" id="KW-0472">Membrane</keyword>
<proteinExistence type="predicted"/>
<organism evidence="7 8">
    <name type="scientific">Duganella dendranthematis</name>
    <dbReference type="NCBI Taxonomy" id="2728021"/>
    <lineage>
        <taxon>Bacteria</taxon>
        <taxon>Pseudomonadati</taxon>
        <taxon>Pseudomonadota</taxon>
        <taxon>Betaproteobacteria</taxon>
        <taxon>Burkholderiales</taxon>
        <taxon>Oxalobacteraceae</taxon>
        <taxon>Telluria group</taxon>
        <taxon>Duganella</taxon>
    </lineage>
</organism>
<dbReference type="PANTHER" id="PTHR45011:SF1">
    <property type="entry name" value="DAP3-BINDING CELL DEATH ENHANCER 1"/>
    <property type="match status" value="1"/>
</dbReference>
<evidence type="ECO:0000256" key="5">
    <source>
        <dbReference type="SAM" id="SignalP"/>
    </source>
</evidence>
<comment type="subcellular location">
    <subcellularLocation>
        <location evidence="1">Membrane</location>
        <topology evidence="1">Single-pass membrane protein</topology>
    </subcellularLocation>
</comment>
<dbReference type="InterPro" id="IPR006260">
    <property type="entry name" value="TonB/TolA_C"/>
</dbReference>
<keyword evidence="8" id="KW-1185">Reference proteome</keyword>
<dbReference type="Gene3D" id="1.25.40.10">
    <property type="entry name" value="Tetratricopeptide repeat domain"/>
    <property type="match status" value="2"/>
</dbReference>
<evidence type="ECO:0000259" key="6">
    <source>
        <dbReference type="PROSITE" id="PS52015"/>
    </source>
</evidence>
<dbReference type="InterPro" id="IPR011990">
    <property type="entry name" value="TPR-like_helical_dom_sf"/>
</dbReference>
<evidence type="ECO:0000313" key="7">
    <source>
        <dbReference type="EMBL" id="QJD88968.1"/>
    </source>
</evidence>
<sequence length="347" mass="37384">MTKYPAAFLAAFSLVTTALAQTPAANRAVAEFSTCVKPEWPKESLRKEQQGTVQLAFLIGADGNVQDTRVVRSSGHPLLDSAAKDSLSKCKFKPAMHDGQAVESWTQMQYVWKIDGPSPQQMAAAFAKAREGAERGETVAQYKLGVLYLNGQGVKQDRDEASKWLQKAAAQGSADAQEAMGVLMAPRANYPGDSALAASWFRQAAEQGKPLSQYFLAMLLRTQGKDDEAVVWLRKAVAQNQPAAESMLGVMLLNGGQSGDLPEAVDLLGKAAQQNDRIAQMALGECYEKGRGVDQDYTRAAKLYQGAATANIRSALVSLARLYDNGQGVPKDTAKAEQLRNQAISVQ</sequence>
<dbReference type="EMBL" id="CP051684">
    <property type="protein sequence ID" value="QJD88968.1"/>
    <property type="molecule type" value="Genomic_DNA"/>
</dbReference>
<dbReference type="Proteomes" id="UP000503117">
    <property type="component" value="Chromosome"/>
</dbReference>
<reference evidence="7 8" key="1">
    <citation type="submission" date="2020-04" db="EMBL/GenBank/DDBJ databases">
        <title>Genome sequencing of novel species.</title>
        <authorList>
            <person name="Heo J."/>
            <person name="Kim S.-J."/>
            <person name="Kim J.-S."/>
            <person name="Hong S.-B."/>
            <person name="Kwon S.-W."/>
        </authorList>
    </citation>
    <scope>NUCLEOTIDE SEQUENCE [LARGE SCALE GENOMIC DNA]</scope>
    <source>
        <strain evidence="7 8">AF9R3</strain>
    </source>
</reference>
<evidence type="ECO:0000256" key="3">
    <source>
        <dbReference type="ARBA" id="ARBA00022989"/>
    </source>
</evidence>
<accession>A0ABX6M443</accession>
<evidence type="ECO:0000256" key="1">
    <source>
        <dbReference type="ARBA" id="ARBA00004167"/>
    </source>
</evidence>
<evidence type="ECO:0000313" key="8">
    <source>
        <dbReference type="Proteomes" id="UP000503117"/>
    </source>
</evidence>
<dbReference type="InterPro" id="IPR006597">
    <property type="entry name" value="Sel1-like"/>
</dbReference>
<dbReference type="InterPro" id="IPR037682">
    <property type="entry name" value="TonB_C"/>
</dbReference>
<feature type="domain" description="TonB C-terminal" evidence="6">
    <location>
        <begin position="25"/>
        <end position="121"/>
    </location>
</feature>
<dbReference type="Gene3D" id="3.30.1150.10">
    <property type="match status" value="1"/>
</dbReference>
<name>A0ABX6M443_9BURK</name>
<dbReference type="SMART" id="SM00671">
    <property type="entry name" value="SEL1"/>
    <property type="match status" value="6"/>
</dbReference>
<dbReference type="PROSITE" id="PS52015">
    <property type="entry name" value="TONB_CTD"/>
    <property type="match status" value="1"/>
</dbReference>
<dbReference type="Pfam" id="PF03544">
    <property type="entry name" value="TonB_C"/>
    <property type="match status" value="1"/>
</dbReference>
<evidence type="ECO:0000256" key="4">
    <source>
        <dbReference type="ARBA" id="ARBA00023136"/>
    </source>
</evidence>
<keyword evidence="2" id="KW-0812">Transmembrane</keyword>
<keyword evidence="5" id="KW-0732">Signal</keyword>
<feature type="signal peptide" evidence="5">
    <location>
        <begin position="1"/>
        <end position="20"/>
    </location>
</feature>